<keyword evidence="4" id="KW-0479">Metal-binding</keyword>
<evidence type="ECO:0000259" key="12">
    <source>
        <dbReference type="Pfam" id="PF08245"/>
    </source>
</evidence>
<dbReference type="Gene3D" id="3.40.1190.10">
    <property type="entry name" value="Mur-like, catalytic domain"/>
    <property type="match status" value="1"/>
</dbReference>
<dbReference type="InterPro" id="IPR036615">
    <property type="entry name" value="Mur_ligase_C_dom_sf"/>
</dbReference>
<dbReference type="PROSITE" id="PS01012">
    <property type="entry name" value="FOLYLPOLYGLU_SYNT_2"/>
    <property type="match status" value="1"/>
</dbReference>
<comment type="similarity">
    <text evidence="1 10">Belongs to the folylpolyglutamate synthase family.</text>
</comment>
<evidence type="ECO:0000259" key="11">
    <source>
        <dbReference type="Pfam" id="PF02875"/>
    </source>
</evidence>
<keyword evidence="3 10" id="KW-0436">Ligase</keyword>
<dbReference type="InterPro" id="IPR018109">
    <property type="entry name" value="Folylpolyglutamate_synth_CS"/>
</dbReference>
<dbReference type="PANTHER" id="PTHR11136:SF0">
    <property type="entry name" value="DIHYDROFOLATE SYNTHETASE-RELATED"/>
    <property type="match status" value="1"/>
</dbReference>
<dbReference type="SUPFAM" id="SSF53623">
    <property type="entry name" value="MurD-like peptide ligases, catalytic domain"/>
    <property type="match status" value="1"/>
</dbReference>
<name>A0ABP7IUC4_9ACTN</name>
<evidence type="ECO:0000313" key="14">
    <source>
        <dbReference type="Proteomes" id="UP001501821"/>
    </source>
</evidence>
<dbReference type="PANTHER" id="PTHR11136">
    <property type="entry name" value="FOLYLPOLYGLUTAMATE SYNTHASE-RELATED"/>
    <property type="match status" value="1"/>
</dbReference>
<proteinExistence type="inferred from homology"/>
<dbReference type="InterPro" id="IPR001645">
    <property type="entry name" value="Folylpolyglutamate_synth"/>
</dbReference>
<dbReference type="RefSeq" id="WP_344776805.1">
    <property type="nucleotide sequence ID" value="NZ_BAABAH010000011.1"/>
</dbReference>
<dbReference type="EC" id="6.3.2.17" evidence="2"/>
<dbReference type="Pfam" id="PF02875">
    <property type="entry name" value="Mur_ligase_C"/>
    <property type="match status" value="1"/>
</dbReference>
<dbReference type="InterPro" id="IPR036565">
    <property type="entry name" value="Mur-like_cat_sf"/>
</dbReference>
<protein>
    <recommendedName>
        <fullName evidence="2">tetrahydrofolate synthase</fullName>
        <ecNumber evidence="2">6.3.2.17</ecNumber>
    </recommendedName>
    <alternativeName>
        <fullName evidence="8">Tetrahydrofolylpolyglutamate synthase</fullName>
    </alternativeName>
</protein>
<dbReference type="NCBIfam" id="NF047860">
    <property type="entry name" value="Tet-DihydfolSynFolCMyb"/>
    <property type="match status" value="1"/>
</dbReference>
<evidence type="ECO:0000256" key="4">
    <source>
        <dbReference type="ARBA" id="ARBA00022723"/>
    </source>
</evidence>
<dbReference type="Pfam" id="PF08245">
    <property type="entry name" value="Mur_ligase_M"/>
    <property type="match status" value="1"/>
</dbReference>
<dbReference type="InterPro" id="IPR004101">
    <property type="entry name" value="Mur_ligase_C"/>
</dbReference>
<gene>
    <name evidence="13" type="ORF">GCM10022242_29760</name>
</gene>
<evidence type="ECO:0000256" key="6">
    <source>
        <dbReference type="ARBA" id="ARBA00022840"/>
    </source>
</evidence>
<evidence type="ECO:0000256" key="1">
    <source>
        <dbReference type="ARBA" id="ARBA00008276"/>
    </source>
</evidence>
<sequence>MSEPVARSAETFAEAEDALLSRWPETRLEPSLDRIRAFTELLGDPQRAYRSIHLTGTNGKTSTSRMIDTLLRALDLRTGRFTSPHVERMSERISIDGEPLDDEAFVRAFNDIAPYTHLVDDQEAHPLSFFEAIVGMAYAAFADAPVDVAVVEVGMGGSWDATNVIDADVAVVTPIAVDHTAYLGTTPAAIAQEKAGIIKPGAIAVVAQQPAEAMAVLTARAAEVGATLAREGLEFGVVDRQPAVGGQLVTLQGLRGRYDDLFLPLYGAHQAQNAVVALAAVEAFLSTDQPLSDEVVRAAFAEVTSPGRLEVIRRSPTIVLDAAHNPAGAEATAAALEDSFQFSPLIGVIGVMADKDHEGLLAAFEPLLEHVVVTQNSTARALPAEDLAAVAREVFGADRVSVVPRLADAIDEAAGRAESGSGDSLSSGAVLVTGSVVTVGEARTLLGGRK</sequence>
<evidence type="ECO:0000256" key="8">
    <source>
        <dbReference type="ARBA" id="ARBA00030592"/>
    </source>
</evidence>
<dbReference type="PIRSF" id="PIRSF001563">
    <property type="entry name" value="Folylpolyglu_synth"/>
    <property type="match status" value="1"/>
</dbReference>
<reference evidence="14" key="1">
    <citation type="journal article" date="2019" name="Int. J. Syst. Evol. Microbiol.">
        <title>The Global Catalogue of Microorganisms (GCM) 10K type strain sequencing project: providing services to taxonomists for standard genome sequencing and annotation.</title>
        <authorList>
            <consortium name="The Broad Institute Genomics Platform"/>
            <consortium name="The Broad Institute Genome Sequencing Center for Infectious Disease"/>
            <person name="Wu L."/>
            <person name="Ma J."/>
        </authorList>
    </citation>
    <scope>NUCLEOTIDE SEQUENCE [LARGE SCALE GENOMIC DNA]</scope>
    <source>
        <strain evidence="14">JCM 16953</strain>
    </source>
</reference>
<keyword evidence="5 10" id="KW-0547">Nucleotide-binding</keyword>
<comment type="catalytic activity">
    <reaction evidence="9">
        <text>(6S)-5,6,7,8-tetrahydrofolyl-(gamma-L-Glu)(n) + L-glutamate + ATP = (6S)-5,6,7,8-tetrahydrofolyl-(gamma-L-Glu)(n+1) + ADP + phosphate + H(+)</text>
        <dbReference type="Rhea" id="RHEA:10580"/>
        <dbReference type="Rhea" id="RHEA-COMP:14738"/>
        <dbReference type="Rhea" id="RHEA-COMP:14740"/>
        <dbReference type="ChEBI" id="CHEBI:15378"/>
        <dbReference type="ChEBI" id="CHEBI:29985"/>
        <dbReference type="ChEBI" id="CHEBI:30616"/>
        <dbReference type="ChEBI" id="CHEBI:43474"/>
        <dbReference type="ChEBI" id="CHEBI:141005"/>
        <dbReference type="ChEBI" id="CHEBI:456216"/>
        <dbReference type="EC" id="6.3.2.17"/>
    </reaction>
</comment>
<evidence type="ECO:0000256" key="7">
    <source>
        <dbReference type="ARBA" id="ARBA00022842"/>
    </source>
</evidence>
<evidence type="ECO:0000256" key="3">
    <source>
        <dbReference type="ARBA" id="ARBA00022598"/>
    </source>
</evidence>
<dbReference type="Gene3D" id="3.90.190.20">
    <property type="entry name" value="Mur ligase, C-terminal domain"/>
    <property type="match status" value="1"/>
</dbReference>
<feature type="domain" description="Mur ligase central" evidence="12">
    <location>
        <begin position="55"/>
        <end position="281"/>
    </location>
</feature>
<comment type="caution">
    <text evidence="13">The sequence shown here is derived from an EMBL/GenBank/DDBJ whole genome shotgun (WGS) entry which is preliminary data.</text>
</comment>
<feature type="domain" description="Mur ligase C-terminal" evidence="11">
    <location>
        <begin position="307"/>
        <end position="435"/>
    </location>
</feature>
<evidence type="ECO:0000256" key="2">
    <source>
        <dbReference type="ARBA" id="ARBA00013025"/>
    </source>
</evidence>
<accession>A0ABP7IUC4</accession>
<organism evidence="13 14">
    <name type="scientific">Nocardioides panacisoli</name>
    <dbReference type="NCBI Taxonomy" id="627624"/>
    <lineage>
        <taxon>Bacteria</taxon>
        <taxon>Bacillati</taxon>
        <taxon>Actinomycetota</taxon>
        <taxon>Actinomycetes</taxon>
        <taxon>Propionibacteriales</taxon>
        <taxon>Nocardioidaceae</taxon>
        <taxon>Nocardioides</taxon>
    </lineage>
</organism>
<keyword evidence="6 10" id="KW-0067">ATP-binding</keyword>
<dbReference type="EMBL" id="BAABAH010000011">
    <property type="protein sequence ID" value="GAA3826490.1"/>
    <property type="molecule type" value="Genomic_DNA"/>
</dbReference>
<evidence type="ECO:0000256" key="5">
    <source>
        <dbReference type="ARBA" id="ARBA00022741"/>
    </source>
</evidence>
<dbReference type="InterPro" id="IPR013221">
    <property type="entry name" value="Mur_ligase_cen"/>
</dbReference>
<keyword evidence="7" id="KW-0460">Magnesium</keyword>
<evidence type="ECO:0000313" key="13">
    <source>
        <dbReference type="EMBL" id="GAA3826490.1"/>
    </source>
</evidence>
<dbReference type="Proteomes" id="UP001501821">
    <property type="component" value="Unassembled WGS sequence"/>
</dbReference>
<keyword evidence="14" id="KW-1185">Reference proteome</keyword>
<dbReference type="SUPFAM" id="SSF53244">
    <property type="entry name" value="MurD-like peptide ligases, peptide-binding domain"/>
    <property type="match status" value="1"/>
</dbReference>
<evidence type="ECO:0000256" key="9">
    <source>
        <dbReference type="ARBA" id="ARBA00047493"/>
    </source>
</evidence>
<dbReference type="NCBIfam" id="TIGR01499">
    <property type="entry name" value="folC"/>
    <property type="match status" value="1"/>
</dbReference>
<evidence type="ECO:0000256" key="10">
    <source>
        <dbReference type="PIRNR" id="PIRNR001563"/>
    </source>
</evidence>